<evidence type="ECO:0000256" key="6">
    <source>
        <dbReference type="ARBA" id="ARBA00067332"/>
    </source>
</evidence>
<dbReference type="InterPro" id="IPR000847">
    <property type="entry name" value="LysR_HTH_N"/>
</dbReference>
<name>A0A7W6QEF7_9HYPH</name>
<feature type="domain" description="HTH lysR-type" evidence="8">
    <location>
        <begin position="1"/>
        <end position="61"/>
    </location>
</feature>
<comment type="similarity">
    <text evidence="1">Belongs to the LysR transcriptional regulatory family.</text>
</comment>
<dbReference type="FunFam" id="1.10.10.10:FF:000001">
    <property type="entry name" value="LysR family transcriptional regulator"/>
    <property type="match status" value="1"/>
</dbReference>
<dbReference type="PROSITE" id="PS50931">
    <property type="entry name" value="HTH_LYSR"/>
    <property type="match status" value="1"/>
</dbReference>
<dbReference type="RefSeq" id="WP_184460428.1">
    <property type="nucleotide sequence ID" value="NZ_JACIFV010000045.1"/>
</dbReference>
<evidence type="ECO:0000259" key="8">
    <source>
        <dbReference type="PROSITE" id="PS50931"/>
    </source>
</evidence>
<dbReference type="PANTHER" id="PTHR30537:SF1">
    <property type="entry name" value="HTH-TYPE TRANSCRIPTIONAL REGULATOR PGRR"/>
    <property type="match status" value="1"/>
</dbReference>
<reference evidence="9 10" key="1">
    <citation type="submission" date="2020-08" db="EMBL/GenBank/DDBJ databases">
        <title>Genomic Encyclopedia of Type Strains, Phase IV (KMG-V): Genome sequencing to study the core and pangenomes of soil and plant-associated prokaryotes.</title>
        <authorList>
            <person name="Whitman W."/>
        </authorList>
    </citation>
    <scope>NUCLEOTIDE SEQUENCE [LARGE SCALE GENOMIC DNA]</scope>
    <source>
        <strain evidence="9 10">SEMIA 4074</strain>
    </source>
</reference>
<dbReference type="Gene3D" id="3.40.190.290">
    <property type="match status" value="1"/>
</dbReference>
<evidence type="ECO:0000256" key="2">
    <source>
        <dbReference type="ARBA" id="ARBA00023015"/>
    </source>
</evidence>
<organism evidence="9 10">
    <name type="scientific">Rhizobium aethiopicum</name>
    <dbReference type="NCBI Taxonomy" id="1138170"/>
    <lineage>
        <taxon>Bacteria</taxon>
        <taxon>Pseudomonadati</taxon>
        <taxon>Pseudomonadota</taxon>
        <taxon>Alphaproteobacteria</taxon>
        <taxon>Hyphomicrobiales</taxon>
        <taxon>Rhizobiaceae</taxon>
        <taxon>Rhizobium/Agrobacterium group</taxon>
        <taxon>Rhizobium</taxon>
    </lineage>
</organism>
<dbReference type="SUPFAM" id="SSF46785">
    <property type="entry name" value="Winged helix' DNA-binding domain"/>
    <property type="match status" value="1"/>
</dbReference>
<dbReference type="GO" id="GO:0003700">
    <property type="term" value="F:DNA-binding transcription factor activity"/>
    <property type="evidence" value="ECO:0007669"/>
    <property type="project" value="InterPro"/>
</dbReference>
<evidence type="ECO:0000256" key="1">
    <source>
        <dbReference type="ARBA" id="ARBA00009437"/>
    </source>
</evidence>
<dbReference type="GO" id="GO:0006351">
    <property type="term" value="P:DNA-templated transcription"/>
    <property type="evidence" value="ECO:0007669"/>
    <property type="project" value="TreeGrafter"/>
</dbReference>
<dbReference type="InterPro" id="IPR058163">
    <property type="entry name" value="LysR-type_TF_proteobact-type"/>
</dbReference>
<comment type="caution">
    <text evidence="9">The sequence shown here is derived from an EMBL/GenBank/DDBJ whole genome shotgun (WGS) entry which is preliminary data.</text>
</comment>
<dbReference type="EMBL" id="JACIFV010000045">
    <property type="protein sequence ID" value="MBB4196040.1"/>
    <property type="molecule type" value="Genomic_DNA"/>
</dbReference>
<comment type="function">
    <text evidence="5">Transcriptional regulator of the ttuABCDE tartrate utilization operon.</text>
</comment>
<dbReference type="Gene3D" id="1.10.10.10">
    <property type="entry name" value="Winged helix-like DNA-binding domain superfamily/Winged helix DNA-binding domain"/>
    <property type="match status" value="1"/>
</dbReference>
<keyword evidence="4" id="KW-0804">Transcription</keyword>
<keyword evidence="10" id="KW-1185">Reference proteome</keyword>
<evidence type="ECO:0000256" key="7">
    <source>
        <dbReference type="ARBA" id="ARBA00083243"/>
    </source>
</evidence>
<dbReference type="InterPro" id="IPR005119">
    <property type="entry name" value="LysR_subst-bd"/>
</dbReference>
<protein>
    <recommendedName>
        <fullName evidence="6">HTH-type transcriptional regulator TtuA</fullName>
    </recommendedName>
    <alternativeName>
        <fullName evidence="7">Tartrate utilization transcriptional regulator</fullName>
    </alternativeName>
</protein>
<dbReference type="Pfam" id="PF00126">
    <property type="entry name" value="HTH_1"/>
    <property type="match status" value="1"/>
</dbReference>
<dbReference type="Proteomes" id="UP000524492">
    <property type="component" value="Unassembled WGS sequence"/>
</dbReference>
<evidence type="ECO:0000256" key="5">
    <source>
        <dbReference type="ARBA" id="ARBA00054626"/>
    </source>
</evidence>
<accession>A0A7W6QEF7</accession>
<proteinExistence type="inferred from homology"/>
<dbReference type="GO" id="GO:0043565">
    <property type="term" value="F:sequence-specific DNA binding"/>
    <property type="evidence" value="ECO:0007669"/>
    <property type="project" value="TreeGrafter"/>
</dbReference>
<gene>
    <name evidence="9" type="ORF">GGD53_006246</name>
</gene>
<evidence type="ECO:0000313" key="10">
    <source>
        <dbReference type="Proteomes" id="UP000524492"/>
    </source>
</evidence>
<keyword evidence="3 9" id="KW-0238">DNA-binding</keyword>
<keyword evidence="2" id="KW-0805">Transcription regulation</keyword>
<evidence type="ECO:0000313" key="9">
    <source>
        <dbReference type="EMBL" id="MBB4196040.1"/>
    </source>
</evidence>
<dbReference type="PANTHER" id="PTHR30537">
    <property type="entry name" value="HTH-TYPE TRANSCRIPTIONAL REGULATOR"/>
    <property type="match status" value="1"/>
</dbReference>
<evidence type="ECO:0000256" key="3">
    <source>
        <dbReference type="ARBA" id="ARBA00023125"/>
    </source>
</evidence>
<dbReference type="CDD" id="cd08474">
    <property type="entry name" value="PBP2_CrgA_like_5"/>
    <property type="match status" value="1"/>
</dbReference>
<dbReference type="SUPFAM" id="SSF53850">
    <property type="entry name" value="Periplasmic binding protein-like II"/>
    <property type="match status" value="1"/>
</dbReference>
<sequence length="302" mass="33747">MNRRQLSQLAVLAAVAEHRSFRAAAKELLVAPSAVSHAISSLEESLGVRLLARTTRSVAPTEEGRLLLERLRPALEEIGVALEAVNDTRGKPAGNLRVTVPRFASDILLAPRLGDFLNLYPDITLEIANEDGFTDIVKEGFDAGIRLEESLEADMIAVRISPNLTTVIAASPEYFERYPKPQHPRDLVHHRCIKRRFTNGSIYRWEFEKDGQELIVAVDGPLVVSEDRLALLAALNGAGLAYLFDMRVHTELSAGRLVRVLEDWCAPYPGPFVYYPSRRQMRPALRAFIDFFRYVARDAGGR</sequence>
<dbReference type="InterPro" id="IPR036390">
    <property type="entry name" value="WH_DNA-bd_sf"/>
</dbReference>
<evidence type="ECO:0000256" key="4">
    <source>
        <dbReference type="ARBA" id="ARBA00023163"/>
    </source>
</evidence>
<dbReference type="InterPro" id="IPR036388">
    <property type="entry name" value="WH-like_DNA-bd_sf"/>
</dbReference>
<dbReference type="AlphaFoldDB" id="A0A7W6QEF7"/>
<dbReference type="Pfam" id="PF03466">
    <property type="entry name" value="LysR_substrate"/>
    <property type="match status" value="1"/>
</dbReference>